<dbReference type="eggNOG" id="COG1404">
    <property type="taxonomic scope" value="Bacteria"/>
</dbReference>
<dbReference type="HOGENOM" id="CLU_011263_15_7_9"/>
<dbReference type="Gene3D" id="3.30.70.80">
    <property type="entry name" value="Peptidase S8 propeptide/proteinase inhibitor I9"/>
    <property type="match status" value="1"/>
</dbReference>
<dbReference type="PANTHER" id="PTHR43806">
    <property type="entry name" value="PEPTIDASE S8"/>
    <property type="match status" value="1"/>
</dbReference>
<sequence length="370" mass="39662">MFKVVCILFAFLVIQGGAFAQPESEHDFKEVIIGFEDRPGQAELEIIDEAKGEIDQEFEIINAVSAKIPEPAVQGMENAEGIDYVEPDYEAQTLQTIPWGIEQINADQAWDEATGTGIDVAILDTGIDYGHQDLEVVDGVNTVDGGDYMDYNGHGTHVAGTVAALDNNSGVVGVAPDANLFAGKVLDDDGSGTTSDIVAGIEWAINNDMDIINMSLGMSQYSTALEDVCDEAYYQEDILVVAAAGNDGEGWWWDPDTINYPANYDSVIAVGATDQNNDRANFSSVGDNLEIMAPGVDVLSTVPGNDYDEYDGTSMASPHIAGVAALLMDQGVYTSPAEVRDRMNDTADELGDPFYYGNGIVNTTEALDIH</sequence>
<dbReference type="Proteomes" id="UP000001683">
    <property type="component" value="Chromosome"/>
</dbReference>
<protein>
    <submittedName>
        <fullName evidence="10">Peptidase S8 and S53 subtilisin kexin sedolisin</fullName>
    </submittedName>
</protein>
<dbReference type="STRING" id="457570.Nther_2143"/>
<evidence type="ECO:0000256" key="4">
    <source>
        <dbReference type="ARBA" id="ARBA00022801"/>
    </source>
</evidence>
<dbReference type="GO" id="GO:0006508">
    <property type="term" value="P:proteolysis"/>
    <property type="evidence" value="ECO:0007669"/>
    <property type="project" value="UniProtKB-KW"/>
</dbReference>
<dbReference type="InterPro" id="IPR037045">
    <property type="entry name" value="S8pro/Inhibitor_I9_sf"/>
</dbReference>
<dbReference type="FunCoup" id="B2A7K0">
    <property type="interactions" value="89"/>
</dbReference>
<evidence type="ECO:0000313" key="11">
    <source>
        <dbReference type="Proteomes" id="UP000001683"/>
    </source>
</evidence>
<evidence type="ECO:0000256" key="8">
    <source>
        <dbReference type="SAM" id="SignalP"/>
    </source>
</evidence>
<dbReference type="InterPro" id="IPR022398">
    <property type="entry name" value="Peptidase_S8_His-AS"/>
</dbReference>
<dbReference type="GO" id="GO:0046872">
    <property type="term" value="F:metal ion binding"/>
    <property type="evidence" value="ECO:0007669"/>
    <property type="project" value="UniProtKB-KW"/>
</dbReference>
<evidence type="ECO:0000256" key="7">
    <source>
        <dbReference type="RuleBase" id="RU003355"/>
    </source>
</evidence>
<gene>
    <name evidence="10" type="ordered locus">Nther_2143</name>
</gene>
<dbReference type="PROSITE" id="PS00136">
    <property type="entry name" value="SUBTILASE_ASP"/>
    <property type="match status" value="1"/>
</dbReference>
<reference evidence="10 11" key="1">
    <citation type="submission" date="2008-04" db="EMBL/GenBank/DDBJ databases">
        <title>Complete sequence of chromosome of Natranaerobius thermophilus JW/NM-WN-LF.</title>
        <authorList>
            <consortium name="US DOE Joint Genome Institute"/>
            <person name="Copeland A."/>
            <person name="Lucas S."/>
            <person name="Lapidus A."/>
            <person name="Glavina del Rio T."/>
            <person name="Dalin E."/>
            <person name="Tice H."/>
            <person name="Bruce D."/>
            <person name="Goodwin L."/>
            <person name="Pitluck S."/>
            <person name="Chertkov O."/>
            <person name="Brettin T."/>
            <person name="Detter J.C."/>
            <person name="Han C."/>
            <person name="Kuske C.R."/>
            <person name="Schmutz J."/>
            <person name="Larimer F."/>
            <person name="Land M."/>
            <person name="Hauser L."/>
            <person name="Kyrpides N."/>
            <person name="Lykidis A."/>
            <person name="Mesbah N.M."/>
            <person name="Wiegel J."/>
        </authorList>
    </citation>
    <scope>NUCLEOTIDE SEQUENCE [LARGE SCALE GENOMIC DNA]</scope>
    <source>
        <strain evidence="11">ATCC BAA-1301 / DSM 18059 / JW/NM-WN-LF</strain>
    </source>
</reference>
<keyword evidence="2 6" id="KW-0645">Protease</keyword>
<feature type="active site" description="Charge relay system" evidence="6">
    <location>
        <position position="154"/>
    </location>
</feature>
<dbReference type="AlphaFoldDB" id="B2A7K0"/>
<keyword evidence="4 6" id="KW-0378">Hydrolase</keyword>
<dbReference type="Gene3D" id="3.40.50.200">
    <property type="entry name" value="Peptidase S8/S53 domain"/>
    <property type="match status" value="1"/>
</dbReference>
<evidence type="ECO:0000256" key="5">
    <source>
        <dbReference type="ARBA" id="ARBA00022825"/>
    </source>
</evidence>
<evidence type="ECO:0000256" key="3">
    <source>
        <dbReference type="ARBA" id="ARBA00022723"/>
    </source>
</evidence>
<dbReference type="RefSeq" id="WP_012448564.1">
    <property type="nucleotide sequence ID" value="NC_010718.1"/>
</dbReference>
<keyword evidence="8" id="KW-0732">Signal</keyword>
<dbReference type="OrthoDB" id="9798386at2"/>
<evidence type="ECO:0000256" key="1">
    <source>
        <dbReference type="ARBA" id="ARBA00011073"/>
    </source>
</evidence>
<dbReference type="KEGG" id="nth:Nther_2143"/>
<dbReference type="InterPro" id="IPR034202">
    <property type="entry name" value="Subtilisin_Carlsberg-like"/>
</dbReference>
<feature type="chain" id="PRO_5002772486" evidence="8">
    <location>
        <begin position="21"/>
        <end position="370"/>
    </location>
</feature>
<dbReference type="PROSITE" id="PS51892">
    <property type="entry name" value="SUBTILASE"/>
    <property type="match status" value="1"/>
</dbReference>
<keyword evidence="11" id="KW-1185">Reference proteome</keyword>
<accession>B2A7K0</accession>
<dbReference type="PROSITE" id="PS00138">
    <property type="entry name" value="SUBTILASE_SER"/>
    <property type="match status" value="1"/>
</dbReference>
<comment type="similarity">
    <text evidence="1 6 7">Belongs to the peptidase S8 family.</text>
</comment>
<dbReference type="InterPro" id="IPR023828">
    <property type="entry name" value="Peptidase_S8_Ser-AS"/>
</dbReference>
<feature type="active site" description="Charge relay system" evidence="6">
    <location>
        <position position="124"/>
    </location>
</feature>
<dbReference type="PROSITE" id="PS00137">
    <property type="entry name" value="SUBTILASE_HIS"/>
    <property type="match status" value="1"/>
</dbReference>
<dbReference type="GO" id="GO:0004252">
    <property type="term" value="F:serine-type endopeptidase activity"/>
    <property type="evidence" value="ECO:0007669"/>
    <property type="project" value="UniProtKB-UniRule"/>
</dbReference>
<evidence type="ECO:0000256" key="6">
    <source>
        <dbReference type="PROSITE-ProRule" id="PRU01240"/>
    </source>
</evidence>
<dbReference type="InterPro" id="IPR050131">
    <property type="entry name" value="Peptidase_S8_subtilisin-like"/>
</dbReference>
<dbReference type="SUPFAM" id="SSF54897">
    <property type="entry name" value="Protease propeptides/inhibitors"/>
    <property type="match status" value="1"/>
</dbReference>
<dbReference type="CDD" id="cd07477">
    <property type="entry name" value="Peptidases_S8_Subtilisin_subset"/>
    <property type="match status" value="1"/>
</dbReference>
<dbReference type="InterPro" id="IPR036852">
    <property type="entry name" value="Peptidase_S8/S53_dom_sf"/>
</dbReference>
<feature type="signal peptide" evidence="8">
    <location>
        <begin position="1"/>
        <end position="20"/>
    </location>
</feature>
<dbReference type="EMBL" id="CP001034">
    <property type="protein sequence ID" value="ACB85709.1"/>
    <property type="molecule type" value="Genomic_DNA"/>
</dbReference>
<evidence type="ECO:0000259" key="9">
    <source>
        <dbReference type="Pfam" id="PF00082"/>
    </source>
</evidence>
<dbReference type="InterPro" id="IPR015500">
    <property type="entry name" value="Peptidase_S8_subtilisin-rel"/>
</dbReference>
<name>B2A7K0_NATTJ</name>
<dbReference type="Pfam" id="PF00082">
    <property type="entry name" value="Peptidase_S8"/>
    <property type="match status" value="1"/>
</dbReference>
<keyword evidence="5 6" id="KW-0720">Serine protease</keyword>
<dbReference type="PANTHER" id="PTHR43806:SF11">
    <property type="entry name" value="CEREVISIN-RELATED"/>
    <property type="match status" value="1"/>
</dbReference>
<evidence type="ECO:0000313" key="10">
    <source>
        <dbReference type="EMBL" id="ACB85709.1"/>
    </source>
</evidence>
<dbReference type="InterPro" id="IPR023827">
    <property type="entry name" value="Peptidase_S8_Asp-AS"/>
</dbReference>
<proteinExistence type="inferred from homology"/>
<dbReference type="SUPFAM" id="SSF52743">
    <property type="entry name" value="Subtilisin-like"/>
    <property type="match status" value="1"/>
</dbReference>
<organism evidence="10 11">
    <name type="scientific">Natranaerobius thermophilus (strain ATCC BAA-1301 / DSM 18059 / JW/NM-WN-LF)</name>
    <dbReference type="NCBI Taxonomy" id="457570"/>
    <lineage>
        <taxon>Bacteria</taxon>
        <taxon>Bacillati</taxon>
        <taxon>Bacillota</taxon>
        <taxon>Clostridia</taxon>
        <taxon>Natranaerobiales</taxon>
        <taxon>Natranaerobiaceae</taxon>
        <taxon>Natranaerobius</taxon>
    </lineage>
</organism>
<dbReference type="InParanoid" id="B2A7K0"/>
<dbReference type="InterPro" id="IPR000209">
    <property type="entry name" value="Peptidase_S8/S53_dom"/>
</dbReference>
<keyword evidence="3" id="KW-0479">Metal-binding</keyword>
<dbReference type="PRINTS" id="PR00723">
    <property type="entry name" value="SUBTILISIN"/>
</dbReference>
<feature type="active site" description="Charge relay system" evidence="6">
    <location>
        <position position="314"/>
    </location>
</feature>
<feature type="domain" description="Peptidase S8/S53" evidence="9">
    <location>
        <begin position="115"/>
        <end position="359"/>
    </location>
</feature>
<reference evidence="10 11" key="2">
    <citation type="journal article" date="2011" name="J. Bacteriol.">
        <title>Complete genome sequence of the anaerobic, halophilic alkalithermophile Natranaerobius thermophilus JW/NM-WN-LF.</title>
        <authorList>
            <person name="Zhao B."/>
            <person name="Mesbah N.M."/>
            <person name="Dalin E."/>
            <person name="Goodwin L."/>
            <person name="Nolan M."/>
            <person name="Pitluck S."/>
            <person name="Chertkov O."/>
            <person name="Brettin T.S."/>
            <person name="Han J."/>
            <person name="Larimer F.W."/>
            <person name="Land M.L."/>
            <person name="Hauser L."/>
            <person name="Kyrpides N."/>
            <person name="Wiegel J."/>
        </authorList>
    </citation>
    <scope>NUCLEOTIDE SEQUENCE [LARGE SCALE GENOMIC DNA]</scope>
    <source>
        <strain evidence="11">ATCC BAA-1301 / DSM 18059 / JW/NM-WN-LF</strain>
    </source>
</reference>
<evidence type="ECO:0000256" key="2">
    <source>
        <dbReference type="ARBA" id="ARBA00022670"/>
    </source>
</evidence>